<dbReference type="OrthoDB" id="2652483at2"/>
<evidence type="ECO:0000256" key="1">
    <source>
        <dbReference type="SAM" id="Phobius"/>
    </source>
</evidence>
<evidence type="ECO:0000313" key="4">
    <source>
        <dbReference type="Proteomes" id="UP000029278"/>
    </source>
</evidence>
<dbReference type="AlphaFoldDB" id="A0A090ZE95"/>
<dbReference type="EMBL" id="JMQA01000022">
    <property type="protein sequence ID" value="KFN09609.1"/>
    <property type="molecule type" value="Genomic_DNA"/>
</dbReference>
<name>A0A090ZE95_PAEMA</name>
<feature type="transmembrane region" description="Helical" evidence="1">
    <location>
        <begin position="6"/>
        <end position="26"/>
    </location>
</feature>
<dbReference type="RefSeq" id="WP_036622021.1">
    <property type="nucleotide sequence ID" value="NZ_BGML01000006.1"/>
</dbReference>
<dbReference type="Proteomes" id="UP000029278">
    <property type="component" value="Unassembled WGS sequence"/>
</dbReference>
<keyword evidence="4" id="KW-1185">Reference proteome</keyword>
<dbReference type="EMBL" id="WNZZ01000011">
    <property type="protein sequence ID" value="MUG23926.1"/>
    <property type="molecule type" value="Genomic_DNA"/>
</dbReference>
<proteinExistence type="predicted"/>
<sequence length="177" mass="19796">MKLRIGPVVSSVVISAVLLFGGWFIYRQWAIERPLENIVKTYDGVNDVQLDIKPNELAVKLDLAPGTDLGDLVRKIEQDGKRQIGGRTLKLDVKDHSSPILDELWQKALFSVAQAMETKKYTEITSALEQMEQANSKVTAKAEMDEDNVYITLTDGQASKFIILPRTPQRLGAWPNA</sequence>
<dbReference type="PATRIC" id="fig|44252.3.peg.2370"/>
<protein>
    <submittedName>
        <fullName evidence="2">Uncharacterized protein</fullName>
    </submittedName>
</protein>
<dbReference type="Proteomes" id="UP000442469">
    <property type="component" value="Unassembled WGS sequence"/>
</dbReference>
<comment type="caution">
    <text evidence="2">The sequence shown here is derived from an EMBL/GenBank/DDBJ whole genome shotgun (WGS) entry which is preliminary data.</text>
</comment>
<evidence type="ECO:0000313" key="3">
    <source>
        <dbReference type="EMBL" id="MUG23926.1"/>
    </source>
</evidence>
<organism evidence="2 4">
    <name type="scientific">Paenibacillus macerans</name>
    <name type="common">Bacillus macerans</name>
    <dbReference type="NCBI Taxonomy" id="44252"/>
    <lineage>
        <taxon>Bacteria</taxon>
        <taxon>Bacillati</taxon>
        <taxon>Bacillota</taxon>
        <taxon>Bacilli</taxon>
        <taxon>Bacillales</taxon>
        <taxon>Paenibacillaceae</taxon>
        <taxon>Paenibacillus</taxon>
    </lineage>
</organism>
<gene>
    <name evidence="2" type="ORF">DJ90_3234</name>
    <name evidence="3" type="ORF">GNQ08_16160</name>
</gene>
<accession>A0A090ZE95</accession>
<reference evidence="2 4" key="1">
    <citation type="submission" date="2014-04" db="EMBL/GenBank/DDBJ databases">
        <authorList>
            <person name="Bishop-Lilly K.A."/>
            <person name="Broomall S.M."/>
            <person name="Chain P.S."/>
            <person name="Chertkov O."/>
            <person name="Coyne S.R."/>
            <person name="Daligault H.E."/>
            <person name="Davenport K.W."/>
            <person name="Erkkila T."/>
            <person name="Frey K.G."/>
            <person name="Gibbons H.S."/>
            <person name="Gu W."/>
            <person name="Jaissle J."/>
            <person name="Johnson S.L."/>
            <person name="Koroleva G.I."/>
            <person name="Ladner J.T."/>
            <person name="Lo C.-C."/>
            <person name="Minogue T.D."/>
            <person name="Munk C."/>
            <person name="Palacios G.F."/>
            <person name="Redden C.L."/>
            <person name="Rosenzweig C.N."/>
            <person name="Scholz M.B."/>
            <person name="Teshima H."/>
            <person name="Xu Y."/>
        </authorList>
    </citation>
    <scope>NUCLEOTIDE SEQUENCE [LARGE SCALE GENOMIC DNA]</scope>
    <source>
        <strain evidence="2 4">8244</strain>
    </source>
</reference>
<keyword evidence="1" id="KW-0812">Transmembrane</keyword>
<dbReference type="STRING" id="44252.DJ90_3234"/>
<evidence type="ECO:0000313" key="2">
    <source>
        <dbReference type="EMBL" id="KFN09609.1"/>
    </source>
</evidence>
<dbReference type="HOGENOM" id="CLU_124880_0_0_9"/>
<evidence type="ECO:0000313" key="5">
    <source>
        <dbReference type="Proteomes" id="UP000442469"/>
    </source>
</evidence>
<dbReference type="GeneID" id="77006572"/>
<keyword evidence="1" id="KW-0472">Membrane</keyword>
<reference evidence="3 5" key="2">
    <citation type="submission" date="2019-11" db="EMBL/GenBank/DDBJ databases">
        <title>Draft genome sequences of five Paenibacillus species of dairy origin.</title>
        <authorList>
            <person name="Olajide A.M."/>
            <person name="Chen S."/>
            <person name="Lapointe G."/>
        </authorList>
    </citation>
    <scope>NUCLEOTIDE SEQUENCE [LARGE SCALE GENOMIC DNA]</scope>
    <source>
        <strain evidence="3 5">3CT49</strain>
    </source>
</reference>
<keyword evidence="1" id="KW-1133">Transmembrane helix</keyword>